<sequence length="491" mass="54491">MSDTSVLIAVAVAVVIHYLFKKYVDATKDVPDLYLSEQSLVEATRLSDQSAIYKSNKLDFGNGLRVGLDIRYNHYKIRHGNPCDVWELLVAGLKSNPQKLMVLNNEVIKISELNFKVNRVTAYLDANGIRNIAVKYSDFMASIDHTVILFACLINAVTVTFYQTSDDLQTLEVDHFGDQLLQEVDSILSATGELFTYENIYNFDKDKGARIRVVKKLDGSTIRTTEYLAVNLVSNIASTLKHLPPNETIGPKDTILVTNVNPHTSLVNTLCKVLTGFVTNSSVIITNSSSWENLVSYNPSVMFSDSSVYSKGELVHKLQRGLSVVGRTKYKLSMYFLSQGKFSRFGSSNLRLVYFTTIVGGPESCYFATAKLNQLRALLNARVIVEYGYDNLIGPVVLSDLYDYRVLDGAITENLVGSGCIFQAVEIKLVNLKSDNFGDIMVRGYNIGKVNNYIIGGGSGERVNKDNEGFMLLEGVKGKWGSDGCLYIYGE</sequence>
<dbReference type="KEGG" id="cten:18246025"/>
<dbReference type="HOGENOM" id="CLU_042082_0_0_1"/>
<name>G3BAC2_CANTC</name>
<dbReference type="Proteomes" id="UP000000707">
    <property type="component" value="Unassembled WGS sequence"/>
</dbReference>
<protein>
    <recommendedName>
        <fullName evidence="3">AMP-dependent synthetase/ligase domain-containing protein</fullName>
    </recommendedName>
</protein>
<evidence type="ECO:0008006" key="3">
    <source>
        <dbReference type="Google" id="ProtNLM"/>
    </source>
</evidence>
<dbReference type="AlphaFoldDB" id="G3BAC2"/>
<organism evidence="2">
    <name type="scientific">Candida tenuis (strain ATCC 10573 / BCRC 21748 / CBS 615 / JCM 9827 / NBRC 10315 / NRRL Y-1498 / VKM Y-70)</name>
    <name type="common">Yeast</name>
    <name type="synonym">Yamadazyma tenuis</name>
    <dbReference type="NCBI Taxonomy" id="590646"/>
    <lineage>
        <taxon>Eukaryota</taxon>
        <taxon>Fungi</taxon>
        <taxon>Dikarya</taxon>
        <taxon>Ascomycota</taxon>
        <taxon>Saccharomycotina</taxon>
        <taxon>Pichiomycetes</taxon>
        <taxon>Debaryomycetaceae</taxon>
        <taxon>Yamadazyma</taxon>
    </lineage>
</organism>
<accession>G3BAC2</accession>
<dbReference type="STRING" id="590646.G3BAC2"/>
<reference evidence="1 2" key="1">
    <citation type="journal article" date="2011" name="Proc. Natl. Acad. Sci. U.S.A.">
        <title>Comparative genomics of xylose-fermenting fungi for enhanced biofuel production.</title>
        <authorList>
            <person name="Wohlbach D.J."/>
            <person name="Kuo A."/>
            <person name="Sato T.K."/>
            <person name="Potts K.M."/>
            <person name="Salamov A.A."/>
            <person name="LaButti K.M."/>
            <person name="Sun H."/>
            <person name="Clum A."/>
            <person name="Pangilinan J.L."/>
            <person name="Lindquist E.A."/>
            <person name="Lucas S."/>
            <person name="Lapidus A."/>
            <person name="Jin M."/>
            <person name="Gunawan C."/>
            <person name="Balan V."/>
            <person name="Dale B.E."/>
            <person name="Jeffries T.W."/>
            <person name="Zinkel R."/>
            <person name="Barry K.W."/>
            <person name="Grigoriev I.V."/>
            <person name="Gasch A.P."/>
        </authorList>
    </citation>
    <scope>NUCLEOTIDE SEQUENCE [LARGE SCALE GENOMIC DNA]</scope>
    <source>
        <strain evidence="2">ATCC 10573 / BCRC 21748 / CBS 615 / JCM 9827 / NBRC 10315 / NRRL Y-1498 / VKM Y-70</strain>
    </source>
</reference>
<dbReference type="GeneID" id="18246025"/>
<evidence type="ECO:0000313" key="1">
    <source>
        <dbReference type="EMBL" id="EGV61404.1"/>
    </source>
</evidence>
<keyword evidence="2" id="KW-1185">Reference proteome</keyword>
<dbReference type="RefSeq" id="XP_006687574.1">
    <property type="nucleotide sequence ID" value="XM_006687511.1"/>
</dbReference>
<gene>
    <name evidence="1" type="ORF">CANTEDRAFT_108385</name>
</gene>
<dbReference type="EMBL" id="GL996527">
    <property type="protein sequence ID" value="EGV61404.1"/>
    <property type="molecule type" value="Genomic_DNA"/>
</dbReference>
<dbReference type="eggNOG" id="ENOG502QWA5">
    <property type="taxonomic scope" value="Eukaryota"/>
</dbReference>
<proteinExistence type="predicted"/>
<dbReference type="OrthoDB" id="4138492at2759"/>
<evidence type="ECO:0000313" key="2">
    <source>
        <dbReference type="Proteomes" id="UP000000707"/>
    </source>
</evidence>